<dbReference type="Proteomes" id="UP001208570">
    <property type="component" value="Unassembled WGS sequence"/>
</dbReference>
<accession>A0AAD9IRJ0</accession>
<dbReference type="AlphaFoldDB" id="A0AAD9IRJ0"/>
<organism evidence="1 2">
    <name type="scientific">Paralvinella palmiformis</name>
    <dbReference type="NCBI Taxonomy" id="53620"/>
    <lineage>
        <taxon>Eukaryota</taxon>
        <taxon>Metazoa</taxon>
        <taxon>Spiralia</taxon>
        <taxon>Lophotrochozoa</taxon>
        <taxon>Annelida</taxon>
        <taxon>Polychaeta</taxon>
        <taxon>Sedentaria</taxon>
        <taxon>Canalipalpata</taxon>
        <taxon>Terebellida</taxon>
        <taxon>Terebelliformia</taxon>
        <taxon>Alvinellidae</taxon>
        <taxon>Paralvinella</taxon>
    </lineage>
</organism>
<sequence>MLVWCKDVQCALREGFVVIPTSTSLNVTWNTAETYTIYIGVGFTCEASSYCVASSLRPGGGYLIKVVNDNDKSSNEDTYYTSKYLSITYLVCECVC</sequence>
<evidence type="ECO:0000313" key="2">
    <source>
        <dbReference type="Proteomes" id="UP001208570"/>
    </source>
</evidence>
<proteinExistence type="predicted"/>
<dbReference type="EMBL" id="JAODUP010001691">
    <property type="protein sequence ID" value="KAK2139621.1"/>
    <property type="molecule type" value="Genomic_DNA"/>
</dbReference>
<comment type="caution">
    <text evidence="1">The sequence shown here is derived from an EMBL/GenBank/DDBJ whole genome shotgun (WGS) entry which is preliminary data.</text>
</comment>
<gene>
    <name evidence="1" type="ORF">LSH36_1691g00028</name>
</gene>
<reference evidence="1" key="1">
    <citation type="journal article" date="2023" name="Mol. Biol. Evol.">
        <title>Third-Generation Sequencing Reveals the Adaptive Role of the Epigenome in Three Deep-Sea Polychaetes.</title>
        <authorList>
            <person name="Perez M."/>
            <person name="Aroh O."/>
            <person name="Sun Y."/>
            <person name="Lan Y."/>
            <person name="Juniper S.K."/>
            <person name="Young C.R."/>
            <person name="Angers B."/>
            <person name="Qian P.Y."/>
        </authorList>
    </citation>
    <scope>NUCLEOTIDE SEQUENCE</scope>
    <source>
        <strain evidence="1">P08H-3</strain>
    </source>
</reference>
<name>A0AAD9IRJ0_9ANNE</name>
<protein>
    <submittedName>
        <fullName evidence="1">Uncharacterized protein</fullName>
    </submittedName>
</protein>
<evidence type="ECO:0000313" key="1">
    <source>
        <dbReference type="EMBL" id="KAK2139621.1"/>
    </source>
</evidence>
<keyword evidence="2" id="KW-1185">Reference proteome</keyword>